<protein>
    <recommendedName>
        <fullName evidence="3">HNH endonuclease</fullName>
    </recommendedName>
</protein>
<dbReference type="OrthoDB" id="9816185at2"/>
<organism evidence="1 2">
    <name type="scientific">Pedobacter insulae</name>
    <dbReference type="NCBI Taxonomy" id="414048"/>
    <lineage>
        <taxon>Bacteria</taxon>
        <taxon>Pseudomonadati</taxon>
        <taxon>Bacteroidota</taxon>
        <taxon>Sphingobacteriia</taxon>
        <taxon>Sphingobacteriales</taxon>
        <taxon>Sphingobacteriaceae</taxon>
        <taxon>Pedobacter</taxon>
    </lineage>
</organism>
<dbReference type="AlphaFoldDB" id="A0A1I2WUQ0"/>
<proteinExistence type="predicted"/>
<evidence type="ECO:0000313" key="2">
    <source>
        <dbReference type="Proteomes" id="UP000199666"/>
    </source>
</evidence>
<sequence>MKSILLTPAIEDMANEYSSELFLDRKDEFVQPLPNLRALLNGLDNAVTIRTGYKKYIITVIRVYPFINRLKPSFIDRVHQLFANLDVDLSEKININGKDLPFYKHVTSAMRYDAVRDKDFLPYAKRLGIRSCVYCNANYAISFKVKKSNIAKYELDHFKPQSVYPYLCTNFYNLYPVCANCNKAKLKTITLFPLYTEDPARRYPFKFTLDKKSIVKYMLTQDYTDLKIEFDTSDHDDHNRVFKIEGSYNALKDVAEELIWKHKIYNSSYLKSLRESFGKKFNYGGFNRLILGNYDKPTDIHQRPLSKLTQDIAKQLGILK</sequence>
<keyword evidence="2" id="KW-1185">Reference proteome</keyword>
<dbReference type="RefSeq" id="WP_090993237.1">
    <property type="nucleotide sequence ID" value="NZ_FOPP01000004.1"/>
</dbReference>
<name>A0A1I2WUQ0_9SPHI</name>
<evidence type="ECO:0000313" key="1">
    <source>
        <dbReference type="EMBL" id="SFH05070.1"/>
    </source>
</evidence>
<dbReference type="EMBL" id="FOPP01000004">
    <property type="protein sequence ID" value="SFH05070.1"/>
    <property type="molecule type" value="Genomic_DNA"/>
</dbReference>
<evidence type="ECO:0008006" key="3">
    <source>
        <dbReference type="Google" id="ProtNLM"/>
    </source>
</evidence>
<dbReference type="Gene3D" id="1.10.30.50">
    <property type="match status" value="1"/>
</dbReference>
<dbReference type="Proteomes" id="UP000199666">
    <property type="component" value="Unassembled WGS sequence"/>
</dbReference>
<reference evidence="1 2" key="1">
    <citation type="submission" date="2016-10" db="EMBL/GenBank/DDBJ databases">
        <authorList>
            <person name="de Groot N.N."/>
        </authorList>
    </citation>
    <scope>NUCLEOTIDE SEQUENCE [LARGE SCALE GENOMIC DNA]</scope>
    <source>
        <strain evidence="1 2">DSM 18684</strain>
    </source>
</reference>
<gene>
    <name evidence="1" type="ORF">SAMN04489864_104299</name>
</gene>
<accession>A0A1I2WUQ0</accession>
<dbReference type="STRING" id="414048.SAMN04489864_104299"/>